<organism evidence="1 2">
    <name type="scientific">Coniosporium uncinatum</name>
    <dbReference type="NCBI Taxonomy" id="93489"/>
    <lineage>
        <taxon>Eukaryota</taxon>
        <taxon>Fungi</taxon>
        <taxon>Dikarya</taxon>
        <taxon>Ascomycota</taxon>
        <taxon>Pezizomycotina</taxon>
        <taxon>Dothideomycetes</taxon>
        <taxon>Dothideomycetes incertae sedis</taxon>
        <taxon>Coniosporium</taxon>
    </lineage>
</organism>
<proteinExistence type="predicted"/>
<keyword evidence="2" id="KW-1185">Reference proteome</keyword>
<dbReference type="EMBL" id="JAWDJW010000002">
    <property type="protein sequence ID" value="KAK3082284.1"/>
    <property type="molecule type" value="Genomic_DNA"/>
</dbReference>
<evidence type="ECO:0000313" key="2">
    <source>
        <dbReference type="Proteomes" id="UP001186974"/>
    </source>
</evidence>
<dbReference type="Proteomes" id="UP001186974">
    <property type="component" value="Unassembled WGS sequence"/>
</dbReference>
<comment type="caution">
    <text evidence="1">The sequence shown here is derived from an EMBL/GenBank/DDBJ whole genome shotgun (WGS) entry which is preliminary data.</text>
</comment>
<name>A0ACC3DZJ9_9PEZI</name>
<gene>
    <name evidence="1" type="ORF">LTS18_007840</name>
</gene>
<protein>
    <submittedName>
        <fullName evidence="1">Uncharacterized protein</fullName>
    </submittedName>
</protein>
<evidence type="ECO:0000313" key="1">
    <source>
        <dbReference type="EMBL" id="KAK3082284.1"/>
    </source>
</evidence>
<accession>A0ACC3DZJ9</accession>
<reference evidence="1" key="1">
    <citation type="submission" date="2024-09" db="EMBL/GenBank/DDBJ databases">
        <title>Black Yeasts Isolated from many extreme environments.</title>
        <authorList>
            <person name="Coleine C."/>
            <person name="Stajich J.E."/>
            <person name="Selbmann L."/>
        </authorList>
    </citation>
    <scope>NUCLEOTIDE SEQUENCE</scope>
    <source>
        <strain evidence="1">CCFEE 5737</strain>
    </source>
</reference>
<sequence length="532" mass="57938">MSRRQNQDYTEEPKVDFGGDLSAQHGGYAKKHRLPFHHHHTQHTKFIAIEGESYRRGFNPWKFVKICWRSSSHVSMVVNVLWPFVPAAIAIHFARPDLHLWIFILNYVAMVPAANLLGFCGQELARKLPKVFGVILETTFGSLVEIVLFVVLLVTQSNNGFDPVPIIKAAILGSILANLLLCLGLCFFFGGMKRDGQEFHEAVSEVGSGLLLVAGLGLVIPAIFYQALSSNPAAVNLELNTTRLSRGTAILLLIAFICYVWFQMRTHHGLYEDLFEGDEHKDEDRHTDLKKDKLTFVESVVGILLALTIVSLVAVFLVQQIHYLVEFRHISDASSLILHPTTHAAIPGQREINVTTYTYSFLGLILVPLVEKAAEHLTAIDESWDNQTNFALSHILGACVQTALLNTPVIVFVGWGLGINMNLNFEIFDAAVLILAIVVVGNFLRDGKSNWLEGALCFITYVIIALAAFYYPNPPEGEPTSSGTGSGGEGGSGGEAAASGSEGGTATAAAEAGTHAATEAAKLLLRSAGYDI</sequence>